<dbReference type="Proteomes" id="UP000622475">
    <property type="component" value="Unassembled WGS sequence"/>
</dbReference>
<dbReference type="SUPFAM" id="SSF53649">
    <property type="entry name" value="Alkaline phosphatase-like"/>
    <property type="match status" value="1"/>
</dbReference>
<dbReference type="Pfam" id="PF01663">
    <property type="entry name" value="Phosphodiest"/>
    <property type="match status" value="1"/>
</dbReference>
<evidence type="ECO:0000313" key="3">
    <source>
        <dbReference type="Proteomes" id="UP000622475"/>
    </source>
</evidence>
<dbReference type="GO" id="GO:0016787">
    <property type="term" value="F:hydrolase activity"/>
    <property type="evidence" value="ECO:0007669"/>
    <property type="project" value="UniProtKB-ARBA"/>
</dbReference>
<feature type="signal peptide" evidence="1">
    <location>
        <begin position="1"/>
        <end position="19"/>
    </location>
</feature>
<dbReference type="PANTHER" id="PTHR10151">
    <property type="entry name" value="ECTONUCLEOTIDE PYROPHOSPHATASE/PHOSPHODIESTERASE"/>
    <property type="match status" value="1"/>
</dbReference>
<comment type="caution">
    <text evidence="2">The sequence shown here is derived from an EMBL/GenBank/DDBJ whole genome shotgun (WGS) entry which is preliminary data.</text>
</comment>
<dbReference type="InterPro" id="IPR002591">
    <property type="entry name" value="Phosphodiest/P_Trfase"/>
</dbReference>
<reference evidence="2" key="1">
    <citation type="submission" date="2020-10" db="EMBL/GenBank/DDBJ databases">
        <title>Mucilaginibacter mali sp. nov., isolated from rhizosphere soil of apple orchard.</title>
        <authorList>
            <person name="Lee J.-S."/>
            <person name="Kim H.S."/>
            <person name="Kim J.-S."/>
        </authorList>
    </citation>
    <scope>NUCLEOTIDE SEQUENCE</scope>
    <source>
        <strain evidence="2">KCTC 22746</strain>
    </source>
</reference>
<dbReference type="Gene3D" id="3.40.720.10">
    <property type="entry name" value="Alkaline Phosphatase, subunit A"/>
    <property type="match status" value="1"/>
</dbReference>
<feature type="chain" id="PRO_5036966480" evidence="1">
    <location>
        <begin position="20"/>
        <end position="422"/>
    </location>
</feature>
<organism evidence="2 3">
    <name type="scientific">Mucilaginibacter myungsuensis</name>
    <dbReference type="NCBI Taxonomy" id="649104"/>
    <lineage>
        <taxon>Bacteria</taxon>
        <taxon>Pseudomonadati</taxon>
        <taxon>Bacteroidota</taxon>
        <taxon>Sphingobacteriia</taxon>
        <taxon>Sphingobacteriales</taxon>
        <taxon>Sphingobacteriaceae</taxon>
        <taxon>Mucilaginibacter</taxon>
    </lineage>
</organism>
<evidence type="ECO:0000313" key="2">
    <source>
        <dbReference type="EMBL" id="MBE9664415.1"/>
    </source>
</evidence>
<keyword evidence="3" id="KW-1185">Reference proteome</keyword>
<gene>
    <name evidence="2" type="ORF">IRJ16_21220</name>
</gene>
<dbReference type="RefSeq" id="WP_194113664.1">
    <property type="nucleotide sequence ID" value="NZ_JADFFL010000011.1"/>
</dbReference>
<protein>
    <submittedName>
        <fullName evidence="2">Alkaline phosphatase family protein</fullName>
    </submittedName>
</protein>
<dbReference type="EMBL" id="JADFFL010000011">
    <property type="protein sequence ID" value="MBE9664415.1"/>
    <property type="molecule type" value="Genomic_DNA"/>
</dbReference>
<keyword evidence="1" id="KW-0732">Signal</keyword>
<dbReference type="PANTHER" id="PTHR10151:SF120">
    <property type="entry name" value="BIS(5'-ADENOSYL)-TRIPHOSPHATASE"/>
    <property type="match status" value="1"/>
</dbReference>
<name>A0A929PZE5_9SPHI</name>
<dbReference type="InterPro" id="IPR017850">
    <property type="entry name" value="Alkaline_phosphatase_core_sf"/>
</dbReference>
<dbReference type="Gene3D" id="3.30.1360.180">
    <property type="match status" value="1"/>
</dbReference>
<sequence length="422" mass="47382">MTKLVTTIFFCLLTVFSYGQDTIQQINTTRINSKDQQKKPYVILISADGFRYDYAEMYKATHLLALAKQGVTAEALIPSYPSITFPNHYSIVTGMYPAHHGLVGNGFYDKKVGRSYYYKGPTTTEAVWYGGTPLWVLAEQQQMLTASFYWVASEAPIQGILPTYYYHYNEKMAIADRIQKIKNWLLLSDEKRPHLITVYFPEVDKTGHKQGPDAPETERSVRLIDSAVYEMTKAVKSTGLNVNFIFLSDHGMTNVSHNIAIELPAIDTAKFITAFENSIINIYAKSASKGDIGALYNALKQGAYNYKVFLRSAVPESLRYDTKNDRYGRVGDIVLMPDHPYVFLPKSKKVDPGAHGYDPDKVKDMHATFMAWGPNIKKGLTIPTFRNVNVYPIVTKILGLKQTAKIDGADEVAKKIVSPPAP</sequence>
<dbReference type="CDD" id="cd16018">
    <property type="entry name" value="Enpp"/>
    <property type="match status" value="1"/>
</dbReference>
<accession>A0A929PZE5</accession>
<evidence type="ECO:0000256" key="1">
    <source>
        <dbReference type="SAM" id="SignalP"/>
    </source>
</evidence>
<proteinExistence type="predicted"/>
<dbReference type="AlphaFoldDB" id="A0A929PZE5"/>